<evidence type="ECO:0000256" key="12">
    <source>
        <dbReference type="SAM" id="MobiDB-lite"/>
    </source>
</evidence>
<accession>C7MQT3</accession>
<keyword evidence="11" id="KW-0317">Glutathione biosynthesis</keyword>
<dbReference type="UniPathway" id="UPA00204"/>
<evidence type="ECO:0000256" key="4">
    <source>
        <dbReference type="ARBA" id="ARBA00022679"/>
    </source>
</evidence>
<evidence type="ECO:0000256" key="2">
    <source>
        <dbReference type="ARBA" id="ARBA00001089"/>
    </source>
</evidence>
<dbReference type="GO" id="GO:0036374">
    <property type="term" value="F:glutathione hydrolase activity"/>
    <property type="evidence" value="ECO:0007669"/>
    <property type="project" value="UniProtKB-UniRule"/>
</dbReference>
<evidence type="ECO:0000256" key="3">
    <source>
        <dbReference type="ARBA" id="ARBA00009381"/>
    </source>
</evidence>
<dbReference type="Gene3D" id="1.10.246.130">
    <property type="match status" value="1"/>
</dbReference>
<evidence type="ECO:0000256" key="8">
    <source>
        <dbReference type="ARBA" id="ARBA00047417"/>
    </source>
</evidence>
<dbReference type="RefSeq" id="WP_015785794.1">
    <property type="nucleotide sequence ID" value="NC_013159.1"/>
</dbReference>
<comment type="pathway">
    <text evidence="11">Sulfur metabolism; glutathione metabolism.</text>
</comment>
<feature type="binding site" evidence="10">
    <location>
        <position position="512"/>
    </location>
    <ligand>
        <name>L-glutamate</name>
        <dbReference type="ChEBI" id="CHEBI:29985"/>
    </ligand>
</feature>
<comment type="subunit">
    <text evidence="11">This enzyme consists of two polypeptide chains, which are synthesized in precursor form from a single polypeptide.</text>
</comment>
<evidence type="ECO:0000313" key="15">
    <source>
        <dbReference type="Proteomes" id="UP000000841"/>
    </source>
</evidence>
<dbReference type="Pfam" id="PF01019">
    <property type="entry name" value="G_glu_transpept"/>
    <property type="match status" value="1"/>
</dbReference>
<dbReference type="GO" id="GO:0006751">
    <property type="term" value="P:glutathione catabolic process"/>
    <property type="evidence" value="ECO:0007669"/>
    <property type="project" value="UniProtKB-UniRule"/>
</dbReference>
<dbReference type="InterPro" id="IPR029055">
    <property type="entry name" value="Ntn_hydrolases_N"/>
</dbReference>
<gene>
    <name evidence="14" type="ordered locus">Svir_14390</name>
</gene>
<dbReference type="PANTHER" id="PTHR43199:SF1">
    <property type="entry name" value="GLUTATHIONE HYDROLASE PROENZYME"/>
    <property type="match status" value="1"/>
</dbReference>
<feature type="chain" id="PRO_5039469714" description="Glutathione hydrolase proenzyme" evidence="13">
    <location>
        <begin position="35"/>
        <end position="612"/>
    </location>
</feature>
<keyword evidence="13" id="KW-0732">Signal</keyword>
<evidence type="ECO:0000313" key="14">
    <source>
        <dbReference type="EMBL" id="ACU96479.1"/>
    </source>
</evidence>
<keyword evidence="7 11" id="KW-0012">Acyltransferase</keyword>
<organism evidence="14 15">
    <name type="scientific">Saccharomonospora viridis (strain ATCC 15386 / DSM 43017 / JCM 3036 / CCUG 5913 / NBRC 12207 / NCIMB 9602 / P101)</name>
    <name type="common">Thermoactinomyces viridis</name>
    <dbReference type="NCBI Taxonomy" id="471857"/>
    <lineage>
        <taxon>Bacteria</taxon>
        <taxon>Bacillati</taxon>
        <taxon>Actinomycetota</taxon>
        <taxon>Actinomycetes</taxon>
        <taxon>Pseudonocardiales</taxon>
        <taxon>Pseudonocardiaceae</taxon>
        <taxon>Saccharomonospora</taxon>
    </lineage>
</organism>
<dbReference type="GO" id="GO:0103068">
    <property type="term" value="F:leukotriene C4 gamma-glutamyl transferase activity"/>
    <property type="evidence" value="ECO:0007669"/>
    <property type="project" value="UniProtKB-EC"/>
</dbReference>
<dbReference type="InterPro" id="IPR043137">
    <property type="entry name" value="GGT_ssub_C"/>
</dbReference>
<protein>
    <recommendedName>
        <fullName evidence="11">Glutathione hydrolase proenzyme</fullName>
        <ecNumber evidence="11">2.3.2.2</ecNumber>
        <ecNumber evidence="11">3.4.19.13</ecNumber>
    </recommendedName>
    <component>
        <recommendedName>
            <fullName evidence="11">Glutathione hydrolase large chain</fullName>
        </recommendedName>
    </component>
    <component>
        <recommendedName>
            <fullName evidence="11">Glutathione hydrolase small chain</fullName>
        </recommendedName>
    </component>
</protein>
<dbReference type="Gene3D" id="3.60.20.40">
    <property type="match status" value="1"/>
</dbReference>
<dbReference type="InterPro" id="IPR051792">
    <property type="entry name" value="GGT_bact"/>
</dbReference>
<evidence type="ECO:0000256" key="10">
    <source>
        <dbReference type="PIRSR" id="PIRSR600101-2"/>
    </source>
</evidence>
<comment type="PTM">
    <text evidence="11">Cleaved by autocatalysis into a large and a small subunit.</text>
</comment>
<sequence length="612" mass="64260">MSARVTCSVRHRTLACLVAVGVTASLTTVTQSTAAATARSPARTPVAVGSGGAVSSVDPEATAIGLEVLRRGGNATDAAVATAAALGVTEPYSAGIGGGGFFVHYDAKTGEVETIDGRETAPKAMPREAFLDPTTGEPYPLFPDMVTSGAAVGVPGTPATWDAALREWGTYSLSQALRPAIHLARRGFVVDEEFRKQTLDNAERFSAISSTAEVFLPGGDAPEVGAVFRNPDLARTYAELGHRGVDWFYTGSVADEIVETVRNPPLSGKTELPVPPGHMTAEDLAAYEVSWPEPTRHDYRGHEVVGMGPSSSGGTTVGETLNILERFDLASMGGEKALHHYIEAASLAYADRARYLGDDRFVDVPTEELLSDDFAAERACALDPTAAAPKPVAAGNADGDYDPSCFPGRAPGEDVVVDRPDTEGPSTTHLSVVDRWGNVVAYTLTIEQTGGSGITVPGRGFLLNNELTDFSHVYDPDDPNRIEGGKRPRSSMAPTIVFDDGRPWLVLGSPGGSTIITTVTQTLVNRIDLGMDLPTALAAPRAAPRNTATVSAEPDFRATFGDALSAYGHEFTTSEEIGAAAAIEILPDGTLQAVAEPERRGGGDAKVVHPHR</sequence>
<feature type="binding site" evidence="10">
    <location>
        <position position="118"/>
    </location>
    <ligand>
        <name>L-glutamate</name>
        <dbReference type="ChEBI" id="CHEBI:29985"/>
    </ligand>
</feature>
<dbReference type="InterPro" id="IPR000101">
    <property type="entry name" value="GGT_peptidase"/>
</dbReference>
<evidence type="ECO:0000256" key="13">
    <source>
        <dbReference type="SAM" id="SignalP"/>
    </source>
</evidence>
<feature type="binding site" evidence="10">
    <location>
        <position position="469"/>
    </location>
    <ligand>
        <name>L-glutamate</name>
        <dbReference type="ChEBI" id="CHEBI:29985"/>
    </ligand>
</feature>
<evidence type="ECO:0000256" key="9">
    <source>
        <dbReference type="PIRSR" id="PIRSR600101-1"/>
    </source>
</evidence>
<name>C7MQT3_SACVD</name>
<dbReference type="InterPro" id="IPR043138">
    <property type="entry name" value="GGT_lsub"/>
</dbReference>
<proteinExistence type="inferred from homology"/>
<dbReference type="HOGENOM" id="CLU_014813_0_1_11"/>
<comment type="catalytic activity">
    <reaction evidence="2 11">
        <text>glutathione + H2O = L-cysteinylglycine + L-glutamate</text>
        <dbReference type="Rhea" id="RHEA:28807"/>
        <dbReference type="ChEBI" id="CHEBI:15377"/>
        <dbReference type="ChEBI" id="CHEBI:29985"/>
        <dbReference type="ChEBI" id="CHEBI:57925"/>
        <dbReference type="ChEBI" id="CHEBI:61694"/>
        <dbReference type="EC" id="3.4.19.13"/>
    </reaction>
</comment>
<reference evidence="14 15" key="1">
    <citation type="journal article" date="2009" name="Stand. Genomic Sci.">
        <title>Complete genome sequence of Saccharomonospora viridis type strain (P101).</title>
        <authorList>
            <person name="Pati A."/>
            <person name="Sikorski J."/>
            <person name="Nolan M."/>
            <person name="Lapidus A."/>
            <person name="Copeland A."/>
            <person name="Glavina Del Rio T."/>
            <person name="Lucas S."/>
            <person name="Chen F."/>
            <person name="Tice H."/>
            <person name="Pitluck S."/>
            <person name="Cheng J.F."/>
            <person name="Chertkov O."/>
            <person name="Brettin T."/>
            <person name="Han C."/>
            <person name="Detter J.C."/>
            <person name="Kuske C."/>
            <person name="Bruce D."/>
            <person name="Goodwin L."/>
            <person name="Chain P."/>
            <person name="D'haeseleer P."/>
            <person name="Chen A."/>
            <person name="Palaniappan K."/>
            <person name="Ivanova N."/>
            <person name="Mavromatis K."/>
            <person name="Mikhailova N."/>
            <person name="Rohde M."/>
            <person name="Tindall B.J."/>
            <person name="Goker M."/>
            <person name="Bristow J."/>
            <person name="Eisen J.A."/>
            <person name="Markowitz V."/>
            <person name="Hugenholtz P."/>
            <person name="Kyrpides N.C."/>
            <person name="Klenk H.P."/>
        </authorList>
    </citation>
    <scope>NUCLEOTIDE SEQUENCE [LARGE SCALE GENOMIC DNA]</scope>
    <source>
        <strain evidence="15">ATCC 15386 / DSM 43017 / JCM 3036 / NBRC 12207 / P101</strain>
    </source>
</reference>
<dbReference type="EC" id="3.4.19.13" evidence="11"/>
<evidence type="ECO:0000256" key="11">
    <source>
        <dbReference type="RuleBase" id="RU368036"/>
    </source>
</evidence>
<feature type="region of interest" description="Disordered" evidence="12">
    <location>
        <begin position="474"/>
        <end position="494"/>
    </location>
</feature>
<dbReference type="PANTHER" id="PTHR43199">
    <property type="entry name" value="GLUTATHIONE HYDROLASE"/>
    <property type="match status" value="1"/>
</dbReference>
<evidence type="ECO:0000256" key="5">
    <source>
        <dbReference type="ARBA" id="ARBA00022801"/>
    </source>
</evidence>
<dbReference type="MEROPS" id="T03.001"/>
<comment type="catalytic activity">
    <reaction evidence="8 11">
        <text>an N-terminal (5-L-glutamyl)-[peptide] + an alpha-amino acid = 5-L-glutamyl amino acid + an N-terminal L-alpha-aminoacyl-[peptide]</text>
        <dbReference type="Rhea" id="RHEA:23904"/>
        <dbReference type="Rhea" id="RHEA-COMP:9780"/>
        <dbReference type="Rhea" id="RHEA-COMP:9795"/>
        <dbReference type="ChEBI" id="CHEBI:77644"/>
        <dbReference type="ChEBI" id="CHEBI:78597"/>
        <dbReference type="ChEBI" id="CHEBI:78599"/>
        <dbReference type="ChEBI" id="CHEBI:78608"/>
        <dbReference type="EC" id="2.3.2.2"/>
    </reaction>
</comment>
<dbReference type="AlphaFoldDB" id="C7MQT3"/>
<dbReference type="KEGG" id="svi:Svir_14390"/>
<keyword evidence="5 11" id="KW-0378">Hydrolase</keyword>
<keyword evidence="15" id="KW-1185">Reference proteome</keyword>
<keyword evidence="4 11" id="KW-0808">Transferase</keyword>
<dbReference type="EMBL" id="CP001683">
    <property type="protein sequence ID" value="ACU96479.1"/>
    <property type="molecule type" value="Genomic_DNA"/>
</dbReference>
<evidence type="ECO:0000256" key="1">
    <source>
        <dbReference type="ARBA" id="ARBA00001049"/>
    </source>
</evidence>
<dbReference type="NCBIfam" id="TIGR00066">
    <property type="entry name" value="g_glut_trans"/>
    <property type="match status" value="1"/>
</dbReference>
<feature type="compositionally biased region" description="Basic and acidic residues" evidence="12">
    <location>
        <begin position="474"/>
        <end position="486"/>
    </location>
</feature>
<dbReference type="GO" id="GO:0006750">
    <property type="term" value="P:glutathione biosynthetic process"/>
    <property type="evidence" value="ECO:0007669"/>
    <property type="project" value="UniProtKB-KW"/>
</dbReference>
<comment type="catalytic activity">
    <reaction evidence="1 11">
        <text>an S-substituted glutathione + H2O = an S-substituted L-cysteinylglycine + L-glutamate</text>
        <dbReference type="Rhea" id="RHEA:59468"/>
        <dbReference type="ChEBI" id="CHEBI:15377"/>
        <dbReference type="ChEBI" id="CHEBI:29985"/>
        <dbReference type="ChEBI" id="CHEBI:90779"/>
        <dbReference type="ChEBI" id="CHEBI:143103"/>
        <dbReference type="EC" id="3.4.19.13"/>
    </reaction>
</comment>
<feature type="signal peptide" evidence="13">
    <location>
        <begin position="1"/>
        <end position="34"/>
    </location>
</feature>
<dbReference type="EC" id="2.3.2.2" evidence="11"/>
<feature type="active site" description="Nucleophile" evidence="9">
    <location>
        <position position="427"/>
    </location>
</feature>
<dbReference type="PRINTS" id="PR01210">
    <property type="entry name" value="GGTRANSPTASE"/>
</dbReference>
<dbReference type="SUPFAM" id="SSF56235">
    <property type="entry name" value="N-terminal nucleophile aminohydrolases (Ntn hydrolases)"/>
    <property type="match status" value="1"/>
</dbReference>
<dbReference type="Proteomes" id="UP000000841">
    <property type="component" value="Chromosome"/>
</dbReference>
<evidence type="ECO:0000256" key="6">
    <source>
        <dbReference type="ARBA" id="ARBA00023145"/>
    </source>
</evidence>
<comment type="similarity">
    <text evidence="3 11">Belongs to the gamma-glutamyltransferase family.</text>
</comment>
<feature type="binding site" evidence="10">
    <location>
        <begin position="490"/>
        <end position="491"/>
    </location>
    <ligand>
        <name>L-glutamate</name>
        <dbReference type="ChEBI" id="CHEBI:29985"/>
    </ligand>
</feature>
<dbReference type="eggNOG" id="COG0405">
    <property type="taxonomic scope" value="Bacteria"/>
</dbReference>
<evidence type="ECO:0000256" key="7">
    <source>
        <dbReference type="ARBA" id="ARBA00023315"/>
    </source>
</evidence>
<dbReference type="STRING" id="471857.Svir_14390"/>
<keyword evidence="6 11" id="KW-0865">Zymogen</keyword>